<organism evidence="2 3">
    <name type="scientific">Solanum bulbocastanum</name>
    <name type="common">Wild potato</name>
    <dbReference type="NCBI Taxonomy" id="147425"/>
    <lineage>
        <taxon>Eukaryota</taxon>
        <taxon>Viridiplantae</taxon>
        <taxon>Streptophyta</taxon>
        <taxon>Embryophyta</taxon>
        <taxon>Tracheophyta</taxon>
        <taxon>Spermatophyta</taxon>
        <taxon>Magnoliopsida</taxon>
        <taxon>eudicotyledons</taxon>
        <taxon>Gunneridae</taxon>
        <taxon>Pentapetalae</taxon>
        <taxon>asterids</taxon>
        <taxon>lamiids</taxon>
        <taxon>Solanales</taxon>
        <taxon>Solanaceae</taxon>
        <taxon>Solanoideae</taxon>
        <taxon>Solaneae</taxon>
        <taxon>Solanum</taxon>
    </lineage>
</organism>
<evidence type="ECO:0000256" key="1">
    <source>
        <dbReference type="SAM" id="SignalP"/>
    </source>
</evidence>
<feature type="signal peptide" evidence="1">
    <location>
        <begin position="1"/>
        <end position="17"/>
    </location>
</feature>
<keyword evidence="1" id="KW-0732">Signal</keyword>
<comment type="caution">
    <text evidence="2">The sequence shown here is derived from an EMBL/GenBank/DDBJ whole genome shotgun (WGS) entry which is preliminary data.</text>
</comment>
<evidence type="ECO:0000313" key="3">
    <source>
        <dbReference type="Proteomes" id="UP001371456"/>
    </source>
</evidence>
<gene>
    <name evidence="2" type="ORF">RDI58_026140</name>
</gene>
<evidence type="ECO:0008006" key="4">
    <source>
        <dbReference type="Google" id="ProtNLM"/>
    </source>
</evidence>
<protein>
    <recommendedName>
        <fullName evidence="4">Secreted protein</fullName>
    </recommendedName>
</protein>
<dbReference type="Proteomes" id="UP001371456">
    <property type="component" value="Unassembled WGS sequence"/>
</dbReference>
<feature type="chain" id="PRO_5043038410" description="Secreted protein" evidence="1">
    <location>
        <begin position="18"/>
        <end position="80"/>
    </location>
</feature>
<name>A0AAN8SSH9_SOLBU</name>
<accession>A0AAN8SSH9</accession>
<sequence>MSNKWIFLRLFSALLYGKLDLLGAHRRKQGHRITTIVIQEARERWWISSLDNYIPRWHMFVATRSSLKNMWERLWVLECL</sequence>
<dbReference type="AlphaFoldDB" id="A0AAN8SSH9"/>
<reference evidence="2 3" key="1">
    <citation type="submission" date="2024-02" db="EMBL/GenBank/DDBJ databases">
        <title>de novo genome assembly of Solanum bulbocastanum strain 11H21.</title>
        <authorList>
            <person name="Hosaka A.J."/>
        </authorList>
    </citation>
    <scope>NUCLEOTIDE SEQUENCE [LARGE SCALE GENOMIC DNA]</scope>
    <source>
        <tissue evidence="2">Young leaves</tissue>
    </source>
</reference>
<keyword evidence="3" id="KW-1185">Reference proteome</keyword>
<proteinExistence type="predicted"/>
<evidence type="ECO:0000313" key="2">
    <source>
        <dbReference type="EMBL" id="KAK6775139.1"/>
    </source>
</evidence>
<dbReference type="EMBL" id="JBANQN010000011">
    <property type="protein sequence ID" value="KAK6775139.1"/>
    <property type="molecule type" value="Genomic_DNA"/>
</dbReference>